<sequence length="356" mass="38117">MDPASPGAKNGRRRRNEVTVATIAQLAGVTPPTVSKVLNGRSGIAVETRDRIEALLREHGYRRTETATASPSVEVAFYGLESYLAMGILRGVEQAVRDHGYAVGFTDLQAPVPAGRRAADRLLARRPTGIIAVNSVFRARQYEQLTASGIPMVVLDPTGEPIHSIPSVGAANWSGGISATRHLLDLGHRRIGVITGPMDYLCARARLDACRGVLDAAGLPLDPALVRHGRFHFDDGLELGRQLLELPEPPTAILCGDDLQALGVYEAARRIGVRIPDRLSVVGFDDIEITKWCGPPMTTVRQPFFEMGATAARMVLQLAVGEAVEPARVEVATQLVVRASTAAPTARPVRPVRGGA</sequence>
<dbReference type="SUPFAM" id="SSF53822">
    <property type="entry name" value="Periplasmic binding protein-like I"/>
    <property type="match status" value="1"/>
</dbReference>
<evidence type="ECO:0000313" key="6">
    <source>
        <dbReference type="Proteomes" id="UP000612585"/>
    </source>
</evidence>
<protein>
    <submittedName>
        <fullName evidence="5">Transcriptional regulator</fullName>
    </submittedName>
</protein>
<feature type="domain" description="HTH lacI-type" evidence="4">
    <location>
        <begin position="18"/>
        <end position="72"/>
    </location>
</feature>
<dbReference type="Gene3D" id="3.40.50.2300">
    <property type="match status" value="2"/>
</dbReference>
<accession>A0A8J3ZIR3</accession>
<dbReference type="PANTHER" id="PTHR30146">
    <property type="entry name" value="LACI-RELATED TRANSCRIPTIONAL REPRESSOR"/>
    <property type="match status" value="1"/>
</dbReference>
<keyword evidence="3" id="KW-0804">Transcription</keyword>
<keyword evidence="6" id="KW-1185">Reference proteome</keyword>
<dbReference type="EMBL" id="BOPG01000097">
    <property type="protein sequence ID" value="GIJ63528.1"/>
    <property type="molecule type" value="Genomic_DNA"/>
</dbReference>
<evidence type="ECO:0000259" key="4">
    <source>
        <dbReference type="PROSITE" id="PS50932"/>
    </source>
</evidence>
<reference evidence="5" key="1">
    <citation type="submission" date="2021-01" db="EMBL/GenBank/DDBJ databases">
        <title>Whole genome shotgun sequence of Virgisporangium aurantiacum NBRC 16421.</title>
        <authorList>
            <person name="Komaki H."/>
            <person name="Tamura T."/>
        </authorList>
    </citation>
    <scope>NUCLEOTIDE SEQUENCE</scope>
    <source>
        <strain evidence="5">NBRC 16421</strain>
    </source>
</reference>
<dbReference type="Gene3D" id="1.10.260.40">
    <property type="entry name" value="lambda repressor-like DNA-binding domains"/>
    <property type="match status" value="1"/>
</dbReference>
<dbReference type="InterPro" id="IPR028082">
    <property type="entry name" value="Peripla_BP_I"/>
</dbReference>
<dbReference type="InterPro" id="IPR046335">
    <property type="entry name" value="LacI/GalR-like_sensor"/>
</dbReference>
<dbReference type="PROSITE" id="PS50932">
    <property type="entry name" value="HTH_LACI_2"/>
    <property type="match status" value="1"/>
</dbReference>
<evidence type="ECO:0000256" key="1">
    <source>
        <dbReference type="ARBA" id="ARBA00023015"/>
    </source>
</evidence>
<dbReference type="InterPro" id="IPR000843">
    <property type="entry name" value="HTH_LacI"/>
</dbReference>
<name>A0A8J3ZIR3_9ACTN</name>
<dbReference type="PANTHER" id="PTHR30146:SF153">
    <property type="entry name" value="LACTOSE OPERON REPRESSOR"/>
    <property type="match status" value="1"/>
</dbReference>
<dbReference type="RefSeq" id="WP_204010242.1">
    <property type="nucleotide sequence ID" value="NZ_BOPG01000097.1"/>
</dbReference>
<organism evidence="5 6">
    <name type="scientific">Virgisporangium aurantiacum</name>
    <dbReference type="NCBI Taxonomy" id="175570"/>
    <lineage>
        <taxon>Bacteria</taxon>
        <taxon>Bacillati</taxon>
        <taxon>Actinomycetota</taxon>
        <taxon>Actinomycetes</taxon>
        <taxon>Micromonosporales</taxon>
        <taxon>Micromonosporaceae</taxon>
        <taxon>Virgisporangium</taxon>
    </lineage>
</organism>
<comment type="caution">
    <text evidence="5">The sequence shown here is derived from an EMBL/GenBank/DDBJ whole genome shotgun (WGS) entry which is preliminary data.</text>
</comment>
<dbReference type="Proteomes" id="UP000612585">
    <property type="component" value="Unassembled WGS sequence"/>
</dbReference>
<dbReference type="Pfam" id="PF00356">
    <property type="entry name" value="LacI"/>
    <property type="match status" value="1"/>
</dbReference>
<keyword evidence="2" id="KW-0238">DNA-binding</keyword>
<gene>
    <name evidence="5" type="ORF">Vau01_110440</name>
</gene>
<evidence type="ECO:0000256" key="3">
    <source>
        <dbReference type="ARBA" id="ARBA00023163"/>
    </source>
</evidence>
<dbReference type="GO" id="GO:0000976">
    <property type="term" value="F:transcription cis-regulatory region binding"/>
    <property type="evidence" value="ECO:0007669"/>
    <property type="project" value="TreeGrafter"/>
</dbReference>
<dbReference type="SUPFAM" id="SSF47413">
    <property type="entry name" value="lambda repressor-like DNA-binding domains"/>
    <property type="match status" value="1"/>
</dbReference>
<keyword evidence="1" id="KW-0805">Transcription regulation</keyword>
<dbReference type="InterPro" id="IPR010982">
    <property type="entry name" value="Lambda_DNA-bd_dom_sf"/>
</dbReference>
<dbReference type="Pfam" id="PF13377">
    <property type="entry name" value="Peripla_BP_3"/>
    <property type="match status" value="1"/>
</dbReference>
<proteinExistence type="predicted"/>
<dbReference type="GO" id="GO:0003700">
    <property type="term" value="F:DNA-binding transcription factor activity"/>
    <property type="evidence" value="ECO:0007669"/>
    <property type="project" value="TreeGrafter"/>
</dbReference>
<dbReference type="CDD" id="cd01392">
    <property type="entry name" value="HTH_LacI"/>
    <property type="match status" value="1"/>
</dbReference>
<evidence type="ECO:0000256" key="2">
    <source>
        <dbReference type="ARBA" id="ARBA00023125"/>
    </source>
</evidence>
<evidence type="ECO:0000313" key="5">
    <source>
        <dbReference type="EMBL" id="GIJ63528.1"/>
    </source>
</evidence>
<dbReference type="AlphaFoldDB" id="A0A8J3ZIR3"/>
<dbReference type="SMART" id="SM00354">
    <property type="entry name" value="HTH_LACI"/>
    <property type="match status" value="1"/>
</dbReference>